<dbReference type="OrthoDB" id="9777830at2"/>
<protein>
    <submittedName>
        <fullName evidence="8">Membrane-bound inhibitor of C-type lysozyme</fullName>
    </submittedName>
</protein>
<reference evidence="7 9" key="1">
    <citation type="submission" date="2015-03" db="EMBL/GenBank/DDBJ databases">
        <authorList>
            <person name="Hassan Y.I."/>
            <person name="Lepp D."/>
            <person name="Zhou T."/>
        </authorList>
    </citation>
    <scope>NUCLEOTIDE SEQUENCE [LARGE SCALE GENOMIC DNA]</scope>
    <source>
        <strain evidence="7 9">DSM 17137</strain>
    </source>
</reference>
<organism evidence="7 9">
    <name type="scientific">Devosia limi DSM 17137</name>
    <dbReference type="NCBI Taxonomy" id="1121477"/>
    <lineage>
        <taxon>Bacteria</taxon>
        <taxon>Pseudomonadati</taxon>
        <taxon>Pseudomonadota</taxon>
        <taxon>Alphaproteobacteria</taxon>
        <taxon>Hyphomicrobiales</taxon>
        <taxon>Devosiaceae</taxon>
        <taxon>Devosia</taxon>
    </lineage>
</organism>
<name>A0A0F5LTX1_9HYPH</name>
<evidence type="ECO:0000313" key="10">
    <source>
        <dbReference type="Proteomes" id="UP000184533"/>
    </source>
</evidence>
<evidence type="ECO:0000256" key="1">
    <source>
        <dbReference type="ARBA" id="ARBA00022729"/>
    </source>
</evidence>
<feature type="domain" description="C-type lysozyme inhibitor" evidence="6">
    <location>
        <begin position="38"/>
        <end position="107"/>
    </location>
</feature>
<dbReference type="EMBL" id="LAJF01000045">
    <property type="protein sequence ID" value="KKB85835.1"/>
    <property type="molecule type" value="Genomic_DNA"/>
</dbReference>
<dbReference type="InterPro" id="IPR018660">
    <property type="entry name" value="MliC"/>
</dbReference>
<evidence type="ECO:0000259" key="6">
    <source>
        <dbReference type="Pfam" id="PF09864"/>
    </source>
</evidence>
<evidence type="ECO:0000256" key="3">
    <source>
        <dbReference type="ARBA" id="ARBA00023139"/>
    </source>
</evidence>
<dbReference type="Gene3D" id="2.40.128.200">
    <property type="match status" value="1"/>
</dbReference>
<gene>
    <name evidence="8" type="ORF">SAMN02745223_00133</name>
    <name evidence="7" type="ORF">VW29_05980</name>
</gene>
<evidence type="ECO:0000256" key="4">
    <source>
        <dbReference type="ARBA" id="ARBA00023288"/>
    </source>
</evidence>
<evidence type="ECO:0000313" key="9">
    <source>
        <dbReference type="Proteomes" id="UP000033608"/>
    </source>
</evidence>
<evidence type="ECO:0000313" key="7">
    <source>
        <dbReference type="EMBL" id="KKB85835.1"/>
    </source>
</evidence>
<reference evidence="8 10" key="2">
    <citation type="submission" date="2016-11" db="EMBL/GenBank/DDBJ databases">
        <authorList>
            <person name="Jaros S."/>
            <person name="Januszkiewicz K."/>
            <person name="Wedrychowicz H."/>
        </authorList>
    </citation>
    <scope>NUCLEOTIDE SEQUENCE [LARGE SCALE GENOMIC DNA]</scope>
    <source>
        <strain evidence="8 10">DSM 17137</strain>
    </source>
</reference>
<dbReference type="Proteomes" id="UP000033608">
    <property type="component" value="Unassembled WGS sequence"/>
</dbReference>
<dbReference type="InterPro" id="IPR036328">
    <property type="entry name" value="MliC_sf"/>
</dbReference>
<keyword evidence="3" id="KW-0564">Palmitate</keyword>
<keyword evidence="2" id="KW-0472">Membrane</keyword>
<accession>A0A0F5LTX1</accession>
<dbReference type="Pfam" id="PF09864">
    <property type="entry name" value="MliC"/>
    <property type="match status" value="1"/>
</dbReference>
<feature type="signal peptide" evidence="5">
    <location>
        <begin position="1"/>
        <end position="23"/>
    </location>
</feature>
<keyword evidence="9" id="KW-1185">Reference proteome</keyword>
<proteinExistence type="predicted"/>
<dbReference type="AlphaFoldDB" id="A0A0F5LTX1"/>
<dbReference type="RefSeq" id="WP_046134387.1">
    <property type="nucleotide sequence ID" value="NZ_FQVC01000001.1"/>
</dbReference>
<dbReference type="SUPFAM" id="SSF141488">
    <property type="entry name" value="YdhA-like"/>
    <property type="match status" value="1"/>
</dbReference>
<dbReference type="PATRIC" id="fig|1121477.3.peg.2284"/>
<sequence>MTRLTIPASIALILALGTASAHADGMDPLPLPGESATYTCESGATIVAHYDVSDPMAPTARLEYAGAVFDMFNVISASGARFSTEAGLKPDHGLQWWTHGDEAIMSEMLMDHTAASPTVIETCTLAS</sequence>
<evidence type="ECO:0000256" key="2">
    <source>
        <dbReference type="ARBA" id="ARBA00023136"/>
    </source>
</evidence>
<keyword evidence="1 5" id="KW-0732">Signal</keyword>
<dbReference type="Proteomes" id="UP000184533">
    <property type="component" value="Unassembled WGS sequence"/>
</dbReference>
<keyword evidence="4" id="KW-0449">Lipoprotein</keyword>
<feature type="chain" id="PRO_5015038430" evidence="5">
    <location>
        <begin position="24"/>
        <end position="127"/>
    </location>
</feature>
<dbReference type="EMBL" id="FQVC01000001">
    <property type="protein sequence ID" value="SHE34922.1"/>
    <property type="molecule type" value="Genomic_DNA"/>
</dbReference>
<evidence type="ECO:0000256" key="5">
    <source>
        <dbReference type="SAM" id="SignalP"/>
    </source>
</evidence>
<evidence type="ECO:0000313" key="8">
    <source>
        <dbReference type="EMBL" id="SHE34922.1"/>
    </source>
</evidence>